<feature type="coiled-coil region" evidence="1">
    <location>
        <begin position="14"/>
        <end position="41"/>
    </location>
</feature>
<accession>A0A2H5FMM6</accession>
<evidence type="ECO:0000313" key="4">
    <source>
        <dbReference type="Proteomes" id="UP000234343"/>
    </source>
</evidence>
<feature type="coiled-coil region" evidence="1">
    <location>
        <begin position="92"/>
        <end position="175"/>
    </location>
</feature>
<organism evidence="3 4">
    <name type="scientific">Legionella sainthelensi</name>
    <dbReference type="NCBI Taxonomy" id="28087"/>
    <lineage>
        <taxon>Bacteria</taxon>
        <taxon>Pseudomonadati</taxon>
        <taxon>Pseudomonadota</taxon>
        <taxon>Gammaproteobacteria</taxon>
        <taxon>Legionellales</taxon>
        <taxon>Legionellaceae</taxon>
        <taxon>Legionella</taxon>
    </lineage>
</organism>
<proteinExistence type="predicted"/>
<keyword evidence="4" id="KW-1185">Reference proteome</keyword>
<evidence type="ECO:0000256" key="2">
    <source>
        <dbReference type="SAM" id="MobiDB-lite"/>
    </source>
</evidence>
<feature type="region of interest" description="Disordered" evidence="2">
    <location>
        <begin position="982"/>
        <end position="1005"/>
    </location>
</feature>
<keyword evidence="1" id="KW-0175">Coiled coil</keyword>
<dbReference type="Proteomes" id="UP000234343">
    <property type="component" value="Chromosome"/>
</dbReference>
<name>A0A2H5FMM6_9GAMM</name>
<evidence type="ECO:0000256" key="1">
    <source>
        <dbReference type="SAM" id="Coils"/>
    </source>
</evidence>
<dbReference type="KEGG" id="lsh:CAB17_12355"/>
<evidence type="ECO:0000313" key="3">
    <source>
        <dbReference type="EMBL" id="AUH72750.1"/>
    </source>
</evidence>
<protein>
    <submittedName>
        <fullName evidence="3">Uncharacterized protein</fullName>
    </submittedName>
</protein>
<reference evidence="3 4" key="1">
    <citation type="submission" date="2017-12" db="EMBL/GenBank/DDBJ databases">
        <title>Legionella sainthelensi LA01-117, whole genome sequence of a clinical isolate from New Zealand.</title>
        <authorList>
            <person name="Cree S.L."/>
            <person name="Slow S."/>
            <person name="Kennedy M.A."/>
            <person name="Murdoch D.R."/>
            <person name="Biggs P.J."/>
            <person name="Anderson T."/>
        </authorList>
    </citation>
    <scope>NUCLEOTIDE SEQUENCE [LARGE SCALE GENOMIC DNA]</scope>
    <source>
        <strain evidence="3 4">LA01-117</strain>
    </source>
</reference>
<sequence length="1044" mass="119944">MQSKINTDDWKFDIAKFKKDKDVVQQRIDALKETLKERKEEYFKNLTQESNIKALVETIIEKKNQGIQSAKDDLNSNNSVRADVRKYLEKGIEQTESEKKKWEEFLEKKKTNEKDLNKKIEKITEDIESLEVMRKYGNEFLDGFVTLKNVGGVNIPETEKEREEFNQKVAGKTNEELSDSDKALKSFLEATDQLRKFLKEIKAFSKTYQLDEVDGVAFWSKIHQRVAIKLAEKQGLTVLEGTIVGLFDGLNFGYPWIPAPPKGQAPHKPNPYVYMWQAFSEDLAVSVEKREEQEGKRIKGQDNVHAFLFQNMQAGAVIWTTELNNLLTKVDNEELQSVTLHYYDKVNHSDRKVYVVNDQTTAENAEKKDCYIFVKDLKTANQKSPTPGLFYKDPSGNLISLKITTPQTISAALEQQSTLANQYWQDILNHFTVEEGEIKEIQLPRIKENKESCILIKSTKNYFDSEETKKLLPADSNAGYILTPSQFIYVSKSGTYNIIYGPKAVNEPETTNQNLATLNNHFKNQVKEIPTTLTDNDLRTISGITRHRAIGHPDAHRPIKRELDDSPESHLYLLICSNSGHNFDMDIVEENEKESITITKDLLHKSYAQFEEAKKSGLCSIEPVAEGKDWKQVLQVLTPTSFIKEKDDNYTAKQDEWQRLAALRLKWQDQVRAIMDAHRKRDYIKAQLLDENVTATSSAFECLDQKTYNKCSQQVINFCERKYRELIQDRPDLEKIISDLIKRAPDNMDLNEINALNKEPVRSKDFEELYNQIKKFRTLCKIAIKSLLEKENLIPNGIQDQQTRDIIMNHALHQAWSNIIKSMEADLINKNGKVAPVQLGDIKAAGSGINKTSADREARLRNWEGKAFPHFKNAIKSIQEHNKEAERIFKKTIEAISYLKVTFDSMDPKEVLNHRELLTQQLQNIYENPELKTALVKLGSAQQKDLDNVFNNKRTEIVTAAALERKYQSKSQLTRLTKHFRASGPDSQDISGAQVRDETVKKPTPVEAESVLSNAARTADFRNKMRDLKTEIETPELNPVVIRR</sequence>
<dbReference type="AlphaFoldDB" id="A0A2H5FMM6"/>
<gene>
    <name evidence="3" type="ORF">CAB17_12355</name>
</gene>
<dbReference type="EMBL" id="CP025491">
    <property type="protein sequence ID" value="AUH72750.1"/>
    <property type="molecule type" value="Genomic_DNA"/>
</dbReference>